<accession>A0A6J4V7W9</accession>
<feature type="non-terminal residue" evidence="2">
    <location>
        <position position="251"/>
    </location>
</feature>
<evidence type="ECO:0000256" key="1">
    <source>
        <dbReference type="SAM" id="MobiDB-lite"/>
    </source>
</evidence>
<feature type="compositionally biased region" description="Basic residues" evidence="1">
    <location>
        <begin position="210"/>
        <end position="225"/>
    </location>
</feature>
<sequence>AVRVSGEPVRRLAVARGQRTALVRDRYPRRILACPVRPGACRSSLPGARRGGRGDVERRVPSGRGGGGRLAGDVWGRGTRRPAPVCGRVGPSHRSRPSGGPRPFGGGAVGALAREPIGGRGRSRPRRGPAAPGRGRAGGGARPAPRLGVGIERPGRRRAAGRDAGRGARPLRRRLATGAAAARGAAGADPRGGRRGRARGDERGVPCRGGRFRRRRRPGRARGCRSLRPDRSRLAGLAERVGCLAGDGGAL</sequence>
<feature type="compositionally biased region" description="Low complexity" evidence="1">
    <location>
        <begin position="176"/>
        <end position="189"/>
    </location>
</feature>
<dbReference type="EMBL" id="CADCWL010000127">
    <property type="protein sequence ID" value="CAA9568990.1"/>
    <property type="molecule type" value="Genomic_DNA"/>
</dbReference>
<dbReference type="AlphaFoldDB" id="A0A6J4V7W9"/>
<name>A0A6J4V7W9_9BACT</name>
<reference evidence="2" key="1">
    <citation type="submission" date="2020-02" db="EMBL/GenBank/DDBJ databases">
        <authorList>
            <person name="Meier V. D."/>
        </authorList>
    </citation>
    <scope>NUCLEOTIDE SEQUENCE</scope>
    <source>
        <strain evidence="2">AVDCRST_MAG19</strain>
    </source>
</reference>
<organism evidence="2">
    <name type="scientific">uncultured Thermomicrobiales bacterium</name>
    <dbReference type="NCBI Taxonomy" id="1645740"/>
    <lineage>
        <taxon>Bacteria</taxon>
        <taxon>Pseudomonadati</taxon>
        <taxon>Thermomicrobiota</taxon>
        <taxon>Thermomicrobia</taxon>
        <taxon>Thermomicrobiales</taxon>
        <taxon>environmental samples</taxon>
    </lineage>
</organism>
<proteinExistence type="predicted"/>
<feature type="region of interest" description="Disordered" evidence="1">
    <location>
        <begin position="44"/>
        <end position="227"/>
    </location>
</feature>
<gene>
    <name evidence="2" type="ORF">AVDCRST_MAG19-2579</name>
</gene>
<evidence type="ECO:0000313" key="2">
    <source>
        <dbReference type="EMBL" id="CAA9568990.1"/>
    </source>
</evidence>
<feature type="non-terminal residue" evidence="2">
    <location>
        <position position="1"/>
    </location>
</feature>
<protein>
    <submittedName>
        <fullName evidence="2">Uncharacterized protein</fullName>
    </submittedName>
</protein>